<protein>
    <submittedName>
        <fullName evidence="1">Uncharacterized protein</fullName>
    </submittedName>
</protein>
<organism evidence="1 2">
    <name type="scientific">Diphasiastrum complanatum</name>
    <name type="common">Issler's clubmoss</name>
    <name type="synonym">Lycopodium complanatum</name>
    <dbReference type="NCBI Taxonomy" id="34168"/>
    <lineage>
        <taxon>Eukaryota</taxon>
        <taxon>Viridiplantae</taxon>
        <taxon>Streptophyta</taxon>
        <taxon>Embryophyta</taxon>
        <taxon>Tracheophyta</taxon>
        <taxon>Lycopodiopsida</taxon>
        <taxon>Lycopodiales</taxon>
        <taxon>Lycopodiaceae</taxon>
        <taxon>Lycopodioideae</taxon>
        <taxon>Diphasiastrum</taxon>
    </lineage>
</organism>
<keyword evidence="2" id="KW-1185">Reference proteome</keyword>
<dbReference type="EMBL" id="CM055092">
    <property type="protein sequence ID" value="KAJ7569564.1"/>
    <property type="molecule type" value="Genomic_DNA"/>
</dbReference>
<reference evidence="2" key="1">
    <citation type="journal article" date="2024" name="Proc. Natl. Acad. Sci. U.S.A.">
        <title>Extraordinary preservation of gene collinearity over three hundred million years revealed in homosporous lycophytes.</title>
        <authorList>
            <person name="Li C."/>
            <person name="Wickell D."/>
            <person name="Kuo L.Y."/>
            <person name="Chen X."/>
            <person name="Nie B."/>
            <person name="Liao X."/>
            <person name="Peng D."/>
            <person name="Ji J."/>
            <person name="Jenkins J."/>
            <person name="Williams M."/>
            <person name="Shu S."/>
            <person name="Plott C."/>
            <person name="Barry K."/>
            <person name="Rajasekar S."/>
            <person name="Grimwood J."/>
            <person name="Han X."/>
            <person name="Sun S."/>
            <person name="Hou Z."/>
            <person name="He W."/>
            <person name="Dai G."/>
            <person name="Sun C."/>
            <person name="Schmutz J."/>
            <person name="Leebens-Mack J.H."/>
            <person name="Li F.W."/>
            <person name="Wang L."/>
        </authorList>
    </citation>
    <scope>NUCLEOTIDE SEQUENCE [LARGE SCALE GENOMIC DNA]</scope>
    <source>
        <strain evidence="2">cv. PW_Plant_1</strain>
    </source>
</reference>
<gene>
    <name evidence="1" type="ORF">O6H91_01G084000</name>
</gene>
<accession>A0ACC2ESK0</accession>
<evidence type="ECO:0000313" key="2">
    <source>
        <dbReference type="Proteomes" id="UP001162992"/>
    </source>
</evidence>
<evidence type="ECO:0000313" key="1">
    <source>
        <dbReference type="EMBL" id="KAJ7569564.1"/>
    </source>
</evidence>
<proteinExistence type="predicted"/>
<sequence>MLPNPGSTTKGVTSSLLTKARRNSWVEAATLSKGNTNFFRSDFPELGSCNAEDLPLQNGRENFSNASGPSVSLESGSSGSPSLGSNAALAAPELNSLAGRLQKLEGLGDELDSPDGLGRKKKRGQRSLVGGRGGKGLRHFSLKVCEKVESKGRTNYNEVADELVAEIVSPENRLVAADQQQYDEKNIRRRVYDALNVLMAMDIIAKEKKEIQWKGLPSSSFTSIEELKSERIRVQSRIEDKAAYLRELEGQLIGIQELVQRNQNLYHGMGSVPDKRVALPFILVQTRPHATVEVEISEDMQLVHFDFNSSPFELHDDAYVLKSMKSSQQLHTYEPEMGYHEAAEEDCCASPSNYVTPYTSSHSPTTSLSAQYKSSGIPEKVPISPPVPGILKARAKQDHMTQFL</sequence>
<comment type="caution">
    <text evidence="1">The sequence shown here is derived from an EMBL/GenBank/DDBJ whole genome shotgun (WGS) entry which is preliminary data.</text>
</comment>
<dbReference type="Proteomes" id="UP001162992">
    <property type="component" value="Chromosome 1"/>
</dbReference>
<name>A0ACC2ESK0_DIPCM</name>